<sequence length="1854" mass="199341">MLNEDRMYGSPLPESFPVHSTEKAPAHSSVGLQGCEIIASKSPFRPIRPFSSPLNTTVQNSSHTPIAASLTEGSLARPSSTPPGDLQLFTAGQKFRSNLSELCCETQDELTILASASSDYLIDENRSDLPVGDFTHNERDTSDMLGQYSILSTTDLSLPHHNLAVTTCSSNTLWSKFHVTTASSNSIFSPEANDISDYQVTTKRSQLKRPHSAISENSILSTEDVLSRPLSAPKRLFEYVCDPIPTIFGNCIGFPLETDDISTTPVVEEQEEMDSSDPPKSTLEALVASDSPLLFFPTGYSVEATRDSAPLCDILARSPDKTRSSLGSYEAGDTSYTLDLEVNQSAFLPADFESDILNMNSANSVSSSKSLGSVDLGEMNAKGTDSHSVSPKSNLSEMGASTDTILNGPNNNTSSHLSAFVEAMRSYAAELCPVDCVILVERCRPFNCDTLFMRYFREQYLCPILSNLNGGPPLNADFGRDAYTSLYSLHGFYWRKPHPLTSWVPDTPIIYRILKRITTLQHEERHASEQSDVLVGTSGRELLESANEAFDAIDRARRGLCKQVQRHLLLLSVSPINLTDLHKELVSSVENRPVTGPLTELRQRGVALSAFSPVRSPSLLQLYELVNGVPPSPFYDRRWQTVAFSTRLINSDSPERRVIGPLAADYHAQAEAELMLVEQRQQKQQVLQQQQQQSQLLNDLSHGSAPLTNGSSQVEEPPQIPTSVSPARHTGRLHRHNSQTGSGYGVVQTSNQSSASPVVPVTTAPLTESMYRVASAKAGNPTITGNHSALSPAVQPYQGTTNESPVSQNHRSFRNSGYTLGSTPPSYSSRTTSGRFNADVNRPSEHMQHVSVPSSSLSAGHSGPNSVDQLGPGSVYGSDSVATPQGFSTGIMSPQQNYSTNALNNQLHSPAPSTANPSVVNVSGAIHHNPGSNASYQSYQQCQQLATFDGPLNTRPTGNPPSSPSGGQNSFRPPSNAASPNGGQFVGYVNTVGLPSPSAGSRNATRQYSPAQVTPHQQRHTSPHPSVPLTTGQVVRPHHLASPDIVSGSNARSQSLTPTNFPTVNPTNTPQTLPNSYPVKDAFQTVPSTHCNTWMVGGHPQNHPMGAYESQPFRSVGAPGCTDYTSPGQSAVTTIRPPCQGFGGPVPVASNMLHRDNANSAVPSNDQALLRRTESGPHPMSVHSGARRQQMSPLEQSLPAQATRSIIWEGETHLVDSNAGTGPVRLNIRLILEQTGARDISQPNMQLWGHTAQLSVIHVHHESALVRRLTNNMNGGHLLARVLVDAPTPEEACSLVSALSSPSVSPTALTLGILSPPPSTLPTPLPTGAVAFVCLSYNPKRNRVYGLIPSDSEQFRHDLPPLRQFVKAMSGVVCETGLRAYPLGPNTPSRTLTTCQEEPFTSRSVISSNVSPASFAATNPCPGYGSMVRPSGTMADVEMLSRGSSNHMTNMSQIYPNPQHPSYHMGGMAAAQPTPSNTYLSLPNSSVKGPPGSINTQITQRSTPSPHRSRDMLCGQLVPDTHPPQWTASQAEVSNIAYQSQQQSRVIRTNHPQHQQQLPQCAPSQPHVGSGQTYSFQPHARSSVDRYTTGAVVTTGGSQMPTNIIHQSGMLNEPVTVMDQSIQRTSSPFNTSVHPSQQRFVPNSNAVFQTIPAGIPHQSAYSASSLPSSHVSNTSNPGYGPTQPSAFGQRTVYQGQSSDTQHLTSTHTSNMGYSTTAPACYQTRSVPTTSLPCTTGYRYVSETPTSNMCFLPTQSASIGGPNIPKHQSHLAGDTPCFQPFSNRSMNSGMAPMEGSMGAAPQPVTITGGVSIGGHFVASQELQQHHSQSHVLHGSTVYGPVRMQHSTYDGPPGFF</sequence>
<feature type="compositionally biased region" description="Low complexity" evidence="1">
    <location>
        <begin position="1057"/>
        <end position="1071"/>
    </location>
</feature>
<protein>
    <recommendedName>
        <fullName evidence="2">Mediator of RNA polymerase II transcription subunit 25 von Willebrand factor type A domain-containing protein</fullName>
    </recommendedName>
</protein>
<evidence type="ECO:0000259" key="2">
    <source>
        <dbReference type="Pfam" id="PF11265"/>
    </source>
</evidence>
<evidence type="ECO:0000313" key="3">
    <source>
        <dbReference type="EMBL" id="KAF5402988.1"/>
    </source>
</evidence>
<organism evidence="3 4">
    <name type="scientific">Paragonimus heterotremus</name>
    <dbReference type="NCBI Taxonomy" id="100268"/>
    <lineage>
        <taxon>Eukaryota</taxon>
        <taxon>Metazoa</taxon>
        <taxon>Spiralia</taxon>
        <taxon>Lophotrochozoa</taxon>
        <taxon>Platyhelminthes</taxon>
        <taxon>Trematoda</taxon>
        <taxon>Digenea</taxon>
        <taxon>Plagiorchiida</taxon>
        <taxon>Troglotremata</taxon>
        <taxon>Troglotrematidae</taxon>
        <taxon>Paragonimus</taxon>
    </lineage>
</organism>
<feature type="compositionally biased region" description="Polar residues" evidence="1">
    <location>
        <begin position="998"/>
        <end position="1016"/>
    </location>
</feature>
<dbReference type="InterPro" id="IPR021419">
    <property type="entry name" value="Mediator_Med25_VWA"/>
</dbReference>
<reference evidence="3" key="1">
    <citation type="submission" date="2019-05" db="EMBL/GenBank/DDBJ databases">
        <title>Annotation for the trematode Paragonimus heterotremus.</title>
        <authorList>
            <person name="Choi Y.-J."/>
        </authorList>
    </citation>
    <scope>NUCLEOTIDE SEQUENCE</scope>
    <source>
        <strain evidence="3">LC</strain>
    </source>
</reference>
<proteinExistence type="predicted"/>
<name>A0A8J4TBS5_9TREM</name>
<feature type="compositionally biased region" description="Polar residues" evidence="1">
    <location>
        <begin position="747"/>
        <end position="756"/>
    </location>
</feature>
<dbReference type="EMBL" id="LUCH01001488">
    <property type="protein sequence ID" value="KAF5402988.1"/>
    <property type="molecule type" value="Genomic_DNA"/>
</dbReference>
<feature type="region of interest" description="Disordered" evidence="1">
    <location>
        <begin position="1"/>
        <end position="25"/>
    </location>
</feature>
<feature type="region of interest" description="Disordered" evidence="1">
    <location>
        <begin position="782"/>
        <end position="926"/>
    </location>
</feature>
<dbReference type="OrthoDB" id="6247678at2759"/>
<feature type="compositionally biased region" description="Polar residues" evidence="1">
    <location>
        <begin position="851"/>
        <end position="868"/>
    </location>
</feature>
<feature type="region of interest" description="Disordered" evidence="1">
    <location>
        <begin position="948"/>
        <end position="1025"/>
    </location>
</feature>
<feature type="compositionally biased region" description="Polar residues" evidence="1">
    <location>
        <begin position="880"/>
        <end position="921"/>
    </location>
</feature>
<evidence type="ECO:0000313" key="4">
    <source>
        <dbReference type="Proteomes" id="UP000748531"/>
    </source>
</evidence>
<feature type="region of interest" description="Disordered" evidence="1">
    <location>
        <begin position="1171"/>
        <end position="1193"/>
    </location>
</feature>
<feature type="compositionally biased region" description="Polar residues" evidence="1">
    <location>
        <begin position="971"/>
        <end position="982"/>
    </location>
</feature>
<gene>
    <name evidence="3" type="ORF">PHET_03482</name>
</gene>
<feature type="domain" description="Mediator of RNA polymerase II transcription subunit 25 von Willebrand factor type A" evidence="2">
    <location>
        <begin position="452"/>
        <end position="627"/>
    </location>
</feature>
<feature type="region of interest" description="Disordered" evidence="1">
    <location>
        <begin position="693"/>
        <end position="759"/>
    </location>
</feature>
<accession>A0A8J4TBS5</accession>
<dbReference type="PROSITE" id="PS51257">
    <property type="entry name" value="PROKAR_LIPOPROTEIN"/>
    <property type="match status" value="1"/>
</dbReference>
<dbReference type="Proteomes" id="UP000748531">
    <property type="component" value="Unassembled WGS sequence"/>
</dbReference>
<comment type="caution">
    <text evidence="3">The sequence shown here is derived from an EMBL/GenBank/DDBJ whole genome shotgun (WGS) entry which is preliminary data.</text>
</comment>
<evidence type="ECO:0000256" key="1">
    <source>
        <dbReference type="SAM" id="MobiDB-lite"/>
    </source>
</evidence>
<feature type="compositionally biased region" description="Low complexity" evidence="1">
    <location>
        <begin position="821"/>
        <end position="835"/>
    </location>
</feature>
<feature type="region of interest" description="Disordered" evidence="1">
    <location>
        <begin position="1045"/>
        <end position="1071"/>
    </location>
</feature>
<feature type="compositionally biased region" description="Polar residues" evidence="1">
    <location>
        <begin position="1047"/>
        <end position="1056"/>
    </location>
</feature>
<feature type="region of interest" description="Disordered" evidence="1">
    <location>
        <begin position="1487"/>
        <end position="1509"/>
    </location>
</feature>
<feature type="compositionally biased region" description="Polar residues" evidence="1">
    <location>
        <begin position="797"/>
        <end position="820"/>
    </location>
</feature>
<feature type="compositionally biased region" description="Polar residues" evidence="1">
    <location>
        <begin position="1487"/>
        <end position="1506"/>
    </location>
</feature>
<dbReference type="Pfam" id="PF11265">
    <property type="entry name" value="Med25_VWA"/>
    <property type="match status" value="1"/>
</dbReference>
<keyword evidence="4" id="KW-1185">Reference proteome</keyword>